<accession>A0A8A3NUQ3</accession>
<feature type="compositionally biased region" description="Gly residues" evidence="9">
    <location>
        <begin position="605"/>
        <end position="736"/>
    </location>
</feature>
<dbReference type="PRINTS" id="PR01228">
    <property type="entry name" value="EGGSHELL"/>
</dbReference>
<evidence type="ECO:0000256" key="1">
    <source>
        <dbReference type="ARBA" id="ARBA00022741"/>
    </source>
</evidence>
<name>A0A8A3NUQ3_9HELO</name>
<dbReference type="EC" id="3.6.4.13" evidence="8"/>
<dbReference type="InterPro" id="IPR011545">
    <property type="entry name" value="DEAD/DEAH_box_helicase_dom"/>
</dbReference>
<feature type="region of interest" description="Disordered" evidence="9">
    <location>
        <begin position="575"/>
        <end position="736"/>
    </location>
</feature>
<dbReference type="SUPFAM" id="SSF52540">
    <property type="entry name" value="P-loop containing nucleoside triphosphate hydrolases"/>
    <property type="match status" value="1"/>
</dbReference>
<evidence type="ECO:0000259" key="11">
    <source>
        <dbReference type="PROSITE" id="PS51194"/>
    </source>
</evidence>
<keyword evidence="2 7" id="KW-0378">Hydrolase</keyword>
<organism evidence="12 13">
    <name type="scientific">Monilinia vaccinii-corymbosi</name>
    <dbReference type="NCBI Taxonomy" id="61207"/>
    <lineage>
        <taxon>Eukaryota</taxon>
        <taxon>Fungi</taxon>
        <taxon>Dikarya</taxon>
        <taxon>Ascomycota</taxon>
        <taxon>Pezizomycotina</taxon>
        <taxon>Leotiomycetes</taxon>
        <taxon>Helotiales</taxon>
        <taxon>Sclerotiniaceae</taxon>
        <taxon>Monilinia</taxon>
    </lineage>
</organism>
<dbReference type="Pfam" id="PF00271">
    <property type="entry name" value="Helicase_C"/>
    <property type="match status" value="1"/>
</dbReference>
<evidence type="ECO:0000256" key="8">
    <source>
        <dbReference type="RuleBase" id="RU365068"/>
    </source>
</evidence>
<comment type="catalytic activity">
    <reaction evidence="8">
        <text>ATP + H2O = ADP + phosphate + H(+)</text>
        <dbReference type="Rhea" id="RHEA:13065"/>
        <dbReference type="ChEBI" id="CHEBI:15377"/>
        <dbReference type="ChEBI" id="CHEBI:15378"/>
        <dbReference type="ChEBI" id="CHEBI:30616"/>
        <dbReference type="ChEBI" id="CHEBI:43474"/>
        <dbReference type="ChEBI" id="CHEBI:456216"/>
        <dbReference type="EC" id="3.6.4.13"/>
    </reaction>
</comment>
<dbReference type="InterPro" id="IPR000629">
    <property type="entry name" value="RNA-helicase_DEAD-box_CS"/>
</dbReference>
<dbReference type="PROSITE" id="PS00039">
    <property type="entry name" value="DEAD_ATP_HELICASE"/>
    <property type="match status" value="1"/>
</dbReference>
<evidence type="ECO:0000256" key="9">
    <source>
        <dbReference type="SAM" id="MobiDB-lite"/>
    </source>
</evidence>
<keyword evidence="3 7" id="KW-0347">Helicase</keyword>
<evidence type="ECO:0000256" key="2">
    <source>
        <dbReference type="ARBA" id="ARBA00022801"/>
    </source>
</evidence>
<feature type="domain" description="Helicase C-terminal" evidence="11">
    <location>
        <begin position="330"/>
        <end position="494"/>
    </location>
</feature>
<dbReference type="CDD" id="cd18787">
    <property type="entry name" value="SF2_C_DEAD"/>
    <property type="match status" value="1"/>
</dbReference>
<dbReference type="SMART" id="SM00490">
    <property type="entry name" value="HELICc"/>
    <property type="match status" value="1"/>
</dbReference>
<evidence type="ECO:0000313" key="13">
    <source>
        <dbReference type="Proteomes" id="UP000672032"/>
    </source>
</evidence>
<comment type="similarity">
    <text evidence="7">Belongs to the DEAD box helicase family.</text>
</comment>
<keyword evidence="1 7" id="KW-0547">Nucleotide-binding</keyword>
<dbReference type="InterPro" id="IPR001650">
    <property type="entry name" value="Helicase_C-like"/>
</dbReference>
<dbReference type="Gene3D" id="3.40.50.300">
    <property type="entry name" value="P-loop containing nucleotide triphosphate hydrolases"/>
    <property type="match status" value="2"/>
</dbReference>
<feature type="domain" description="Helicase ATP-binding" evidence="10">
    <location>
        <begin position="112"/>
        <end position="303"/>
    </location>
</feature>
<dbReference type="InterPro" id="IPR014001">
    <property type="entry name" value="Helicase_ATP-bd"/>
</dbReference>
<evidence type="ECO:0000256" key="4">
    <source>
        <dbReference type="ARBA" id="ARBA00022840"/>
    </source>
</evidence>
<dbReference type="SMART" id="SM00487">
    <property type="entry name" value="DEXDc"/>
    <property type="match status" value="1"/>
</dbReference>
<comment type="domain">
    <text evidence="8">The Q motif is unique to and characteristic of the DEAD box family of RNA helicases and controls ATP binding and hydrolysis.</text>
</comment>
<proteinExistence type="inferred from homology"/>
<evidence type="ECO:0000256" key="5">
    <source>
        <dbReference type="ARBA" id="ARBA00022884"/>
    </source>
</evidence>
<dbReference type="GO" id="GO:0003723">
    <property type="term" value="F:RNA binding"/>
    <property type="evidence" value="ECO:0007669"/>
    <property type="project" value="UniProtKB-UniRule"/>
</dbReference>
<reference evidence="12" key="1">
    <citation type="submission" date="2020-10" db="EMBL/GenBank/DDBJ databases">
        <title>Genome Sequence of Monilinia vaccinii-corymbosi Sheds Light on Mummy Berry Disease Infection of Blueberry and Mating Type.</title>
        <authorList>
            <person name="Yow A.G."/>
            <person name="Zhang Y."/>
            <person name="Bansal K."/>
            <person name="Eacker S.M."/>
            <person name="Sullivan S."/>
            <person name="Liachko I."/>
            <person name="Cubeta M.A."/>
            <person name="Rollins J.A."/>
            <person name="Ashrafi H."/>
        </authorList>
    </citation>
    <scope>NUCLEOTIDE SEQUENCE</scope>
    <source>
        <strain evidence="12">RL-1</strain>
    </source>
</reference>
<dbReference type="GO" id="GO:0005524">
    <property type="term" value="F:ATP binding"/>
    <property type="evidence" value="ECO:0007669"/>
    <property type="project" value="UniProtKB-UniRule"/>
</dbReference>
<dbReference type="PROSITE" id="PS51194">
    <property type="entry name" value="HELICASE_CTER"/>
    <property type="match status" value="1"/>
</dbReference>
<dbReference type="AlphaFoldDB" id="A0A8A3NUQ3"/>
<dbReference type="EMBL" id="CP063405">
    <property type="protein sequence ID" value="QSZ29183.1"/>
    <property type="molecule type" value="Genomic_DNA"/>
</dbReference>
<keyword evidence="6" id="KW-0539">Nucleus</keyword>
<feature type="compositionally biased region" description="Basic and acidic residues" evidence="9">
    <location>
        <begin position="587"/>
        <end position="604"/>
    </location>
</feature>
<comment type="function">
    <text evidence="8">RNA helicase.</text>
</comment>
<sequence length="736" mass="78187">MFSACRRGPASISRAFRAVPSTIRIPSTRPSTLSLISQKTSIPVLEARWLHVSSNLMLQNVATKQNATIEEHKVINRFDELTKYGLVHPNVINEITETMKLETMTEVQTMTINQALRKTDIIAQARTGTGKTIGFLLPTIQNILEKSPELATRQRYSRARPSDIRAIIISPTRELAEQIAVEAVKITRNTDLIVQVAVGGSSKREMLRKVQREGCHILVGTPGRLQDLLMDEFSQVSAPALTTLVLDEADRLLDEGFSKDIDNIQRLLPNRKEVDRQTLLFSATVPREVMGLVRRILKPDYQFVETVKSGDVATHERIPQKIVAATGMENFMPALVELCQKGIENAKTAGSPFKAIVYFNSTANVQLAGEIFKGLDALQNIEVSTIHGKLTQERRTRVTDRFRYAHSALMFSSDVTARGMDFPNVTHVVQFGVPRERDSYIHRVGRTGRGGKEGEGWIIVTQDELPAARRILRGLPITLDRSLETALVDMKKDAQLPASSAEILNDVNRATKRVDREIKVDAYMGALGQGGRGQDMRGMLTNLNNLTKYGWGWEKPPLISPSLAQKLGVARQPGMNIGYADQDDEAGDSKSEGRGFGGGDRESGGRGFGGGRGGGGGEGRGFGGGSGGRGFGGGSGGRGFGGGDRGSGGRGFGGGDRGSGGRGFGGGDRGSGGRGFGGGDRGSGGRGFGGGRGGGGGGGRGFGGGRGGGGGGRGFGGGRSNGGGDRGGRGFGGASF</sequence>
<keyword evidence="4 7" id="KW-0067">ATP-binding</keyword>
<dbReference type="Pfam" id="PF00270">
    <property type="entry name" value="DEAD"/>
    <property type="match status" value="1"/>
</dbReference>
<dbReference type="PROSITE" id="PS51192">
    <property type="entry name" value="HELICASE_ATP_BIND_1"/>
    <property type="match status" value="1"/>
</dbReference>
<evidence type="ECO:0000256" key="7">
    <source>
        <dbReference type="RuleBase" id="RU000492"/>
    </source>
</evidence>
<dbReference type="GO" id="GO:0003724">
    <property type="term" value="F:RNA helicase activity"/>
    <property type="evidence" value="ECO:0007669"/>
    <property type="project" value="UniProtKB-EC"/>
</dbReference>
<evidence type="ECO:0000256" key="6">
    <source>
        <dbReference type="ARBA" id="ARBA00023242"/>
    </source>
</evidence>
<dbReference type="OrthoDB" id="193716at2759"/>
<keyword evidence="13" id="KW-1185">Reference proteome</keyword>
<dbReference type="GO" id="GO:0016787">
    <property type="term" value="F:hydrolase activity"/>
    <property type="evidence" value="ECO:0007669"/>
    <property type="project" value="UniProtKB-KW"/>
</dbReference>
<evidence type="ECO:0000256" key="3">
    <source>
        <dbReference type="ARBA" id="ARBA00022806"/>
    </source>
</evidence>
<dbReference type="PANTHER" id="PTHR24031">
    <property type="entry name" value="RNA HELICASE"/>
    <property type="match status" value="1"/>
</dbReference>
<protein>
    <recommendedName>
        <fullName evidence="8">ATP-dependent RNA helicase</fullName>
        <ecNumber evidence="8">3.6.4.13</ecNumber>
    </recommendedName>
</protein>
<dbReference type="InterPro" id="IPR027417">
    <property type="entry name" value="P-loop_NTPase"/>
</dbReference>
<gene>
    <name evidence="12" type="ORF">DSL72_003694</name>
</gene>
<evidence type="ECO:0000313" key="12">
    <source>
        <dbReference type="EMBL" id="QSZ29183.1"/>
    </source>
</evidence>
<dbReference type="Proteomes" id="UP000672032">
    <property type="component" value="Chromosome 1"/>
</dbReference>
<keyword evidence="5 8" id="KW-0694">RNA-binding</keyword>
<evidence type="ECO:0000259" key="10">
    <source>
        <dbReference type="PROSITE" id="PS51192"/>
    </source>
</evidence>